<dbReference type="Gene3D" id="3.40.1350.60">
    <property type="match status" value="1"/>
</dbReference>
<reference evidence="3" key="1">
    <citation type="submission" date="2013-11" db="EMBL/GenBank/DDBJ databases">
        <title>Comparative genomics of Ignicoccus.</title>
        <authorList>
            <person name="Podar M."/>
        </authorList>
    </citation>
    <scope>NUCLEOTIDE SEQUENCE</scope>
    <source>
        <strain evidence="3">DSM 13166</strain>
    </source>
</reference>
<dbReference type="PANTHER" id="PTHR30545">
    <property type="entry name" value="SUGAR FERMENTATION STIMULATION PROTEIN A"/>
    <property type="match status" value="1"/>
</dbReference>
<dbReference type="InterPro" id="IPR005224">
    <property type="entry name" value="SfsA"/>
</dbReference>
<accession>A0A977K916</accession>
<feature type="domain" description="SfsA N-terminal OB" evidence="2">
    <location>
        <begin position="14"/>
        <end position="72"/>
    </location>
</feature>
<dbReference type="KEGG" id="ipc:IPA_01600"/>
<keyword evidence="4" id="KW-1185">Reference proteome</keyword>
<sequence length="233" mass="26542">MQLLKLETLPCTIIRKLNRFVIEARIGNEKAKVHNTNTGRLEDLIWEGNLAYCSSKSSGKTKYKLVAAQVRDGGFAVVDTNLQEMAFLKAYEMNLIHWLKDCSFVRRRPRLGKGFSDFEFSCNGTRTIVELKSADLKGPFNEAMWPDCPTERGKRHLLELGEFVRKGNRAVVTFIAGFPGACCFRPYLKGDPEVLDRLLESVSMGVEVRVHGMYFDPFTSTIKWYGDLWPYLG</sequence>
<dbReference type="InterPro" id="IPR040452">
    <property type="entry name" value="SfsA_C"/>
</dbReference>
<organism evidence="3 4">
    <name type="scientific">Ignicoccus pacificus DSM 13166</name>
    <dbReference type="NCBI Taxonomy" id="940294"/>
    <lineage>
        <taxon>Archaea</taxon>
        <taxon>Thermoproteota</taxon>
        <taxon>Thermoprotei</taxon>
        <taxon>Desulfurococcales</taxon>
        <taxon>Desulfurococcaceae</taxon>
        <taxon>Ignicoccus</taxon>
    </lineage>
</organism>
<proteinExistence type="predicted"/>
<dbReference type="CDD" id="cd22358">
    <property type="entry name" value="SfsA-like_archaeal"/>
    <property type="match status" value="1"/>
</dbReference>
<dbReference type="InterPro" id="IPR041465">
    <property type="entry name" value="SfsA_N"/>
</dbReference>
<feature type="domain" description="Sugar fermentation stimulation protein C-terminal" evidence="1">
    <location>
        <begin position="83"/>
        <end position="216"/>
    </location>
</feature>
<protein>
    <submittedName>
        <fullName evidence="3">Sugar fermentation stimulation protein A</fullName>
    </submittedName>
</protein>
<evidence type="ECO:0000313" key="4">
    <source>
        <dbReference type="Proteomes" id="UP001063698"/>
    </source>
</evidence>
<dbReference type="NCBIfam" id="TIGR00230">
    <property type="entry name" value="sfsA"/>
    <property type="match status" value="1"/>
</dbReference>
<dbReference type="PANTHER" id="PTHR30545:SF2">
    <property type="entry name" value="SUGAR FERMENTATION STIMULATION PROTEIN A"/>
    <property type="match status" value="1"/>
</dbReference>
<dbReference type="EMBL" id="CP006868">
    <property type="protein sequence ID" value="UXD21235.1"/>
    <property type="molecule type" value="Genomic_DNA"/>
</dbReference>
<name>A0A977K916_9CREN</name>
<dbReference type="Pfam" id="PF17746">
    <property type="entry name" value="SfsA_N"/>
    <property type="match status" value="1"/>
</dbReference>
<dbReference type="AlphaFoldDB" id="A0A977K916"/>
<dbReference type="Pfam" id="PF03749">
    <property type="entry name" value="SfsA"/>
    <property type="match status" value="1"/>
</dbReference>
<evidence type="ECO:0000313" key="3">
    <source>
        <dbReference type="EMBL" id="UXD21235.1"/>
    </source>
</evidence>
<dbReference type="GO" id="GO:0003677">
    <property type="term" value="F:DNA binding"/>
    <property type="evidence" value="ECO:0007669"/>
    <property type="project" value="InterPro"/>
</dbReference>
<gene>
    <name evidence="3" type="ORF">IPA_01600</name>
</gene>
<evidence type="ECO:0000259" key="2">
    <source>
        <dbReference type="Pfam" id="PF17746"/>
    </source>
</evidence>
<dbReference type="Gene3D" id="2.40.50.580">
    <property type="match status" value="1"/>
</dbReference>
<evidence type="ECO:0000259" key="1">
    <source>
        <dbReference type="Pfam" id="PF03749"/>
    </source>
</evidence>
<dbReference type="Proteomes" id="UP001063698">
    <property type="component" value="Chromosome"/>
</dbReference>